<gene>
    <name evidence="2" type="ORF">RN001_004470</name>
</gene>
<name>A0AAN7PIE8_9COLE</name>
<feature type="region of interest" description="Disordered" evidence="1">
    <location>
        <begin position="77"/>
        <end position="96"/>
    </location>
</feature>
<comment type="caution">
    <text evidence="2">The sequence shown here is derived from an EMBL/GenBank/DDBJ whole genome shotgun (WGS) entry which is preliminary data.</text>
</comment>
<dbReference type="AlphaFoldDB" id="A0AAN7PIE8"/>
<organism evidence="2 3">
    <name type="scientific">Aquatica leii</name>
    <dbReference type="NCBI Taxonomy" id="1421715"/>
    <lineage>
        <taxon>Eukaryota</taxon>
        <taxon>Metazoa</taxon>
        <taxon>Ecdysozoa</taxon>
        <taxon>Arthropoda</taxon>
        <taxon>Hexapoda</taxon>
        <taxon>Insecta</taxon>
        <taxon>Pterygota</taxon>
        <taxon>Neoptera</taxon>
        <taxon>Endopterygota</taxon>
        <taxon>Coleoptera</taxon>
        <taxon>Polyphaga</taxon>
        <taxon>Elateriformia</taxon>
        <taxon>Elateroidea</taxon>
        <taxon>Lampyridae</taxon>
        <taxon>Luciolinae</taxon>
        <taxon>Aquatica</taxon>
    </lineage>
</organism>
<feature type="compositionally biased region" description="Low complexity" evidence="1">
    <location>
        <begin position="80"/>
        <end position="91"/>
    </location>
</feature>
<dbReference type="Proteomes" id="UP001353858">
    <property type="component" value="Unassembled WGS sequence"/>
</dbReference>
<keyword evidence="3" id="KW-1185">Reference proteome</keyword>
<proteinExistence type="predicted"/>
<evidence type="ECO:0000313" key="3">
    <source>
        <dbReference type="Proteomes" id="UP001353858"/>
    </source>
</evidence>
<protein>
    <submittedName>
        <fullName evidence="2">Uncharacterized protein</fullName>
    </submittedName>
</protein>
<feature type="region of interest" description="Disordered" evidence="1">
    <location>
        <begin position="1"/>
        <end position="31"/>
    </location>
</feature>
<sequence length="126" mass="14449">MTTVEPEEEHPRTSSEFTCREKPANASASQLGTTTTKIHPYYVTTDISGKFMSMKQNEYNQNIYFILERVPVIDDLQEEPIPSTSSNPTTSKHSDKGTKISEKFLFQIINYAYDILVEYKYRGPVN</sequence>
<feature type="compositionally biased region" description="Basic and acidic residues" evidence="1">
    <location>
        <begin position="9"/>
        <end position="23"/>
    </location>
</feature>
<accession>A0AAN7PIE8</accession>
<evidence type="ECO:0000313" key="2">
    <source>
        <dbReference type="EMBL" id="KAK4881151.1"/>
    </source>
</evidence>
<reference evidence="3" key="1">
    <citation type="submission" date="2023-01" db="EMBL/GenBank/DDBJ databases">
        <title>Key to firefly adult light organ development and bioluminescence: homeobox transcription factors regulate luciferase expression and transportation to peroxisome.</title>
        <authorList>
            <person name="Fu X."/>
        </authorList>
    </citation>
    <scope>NUCLEOTIDE SEQUENCE [LARGE SCALE GENOMIC DNA]</scope>
</reference>
<dbReference type="EMBL" id="JARPUR010000002">
    <property type="protein sequence ID" value="KAK4881151.1"/>
    <property type="molecule type" value="Genomic_DNA"/>
</dbReference>
<evidence type="ECO:0000256" key="1">
    <source>
        <dbReference type="SAM" id="MobiDB-lite"/>
    </source>
</evidence>